<reference evidence="2 3" key="1">
    <citation type="submission" date="2019-11" db="EMBL/GenBank/DDBJ databases">
        <title>Comparative genomics of hydrocarbon-degrading Desulfosarcina strains.</title>
        <authorList>
            <person name="Watanabe M."/>
            <person name="Kojima H."/>
            <person name="Fukui M."/>
        </authorList>
    </citation>
    <scope>NUCLEOTIDE SEQUENCE [LARGE SCALE GENOMIC DNA]</scope>
    <source>
        <strain evidence="3">oXyS1</strain>
    </source>
</reference>
<name>A0A5K8A5X6_9BACT</name>
<dbReference type="Pfam" id="PF01261">
    <property type="entry name" value="AP_endonuc_2"/>
    <property type="match status" value="1"/>
</dbReference>
<accession>A0A5K8A5X6</accession>
<dbReference type="PANTHER" id="PTHR12110">
    <property type="entry name" value="HYDROXYPYRUVATE ISOMERASE"/>
    <property type="match status" value="1"/>
</dbReference>
<evidence type="ECO:0000313" key="2">
    <source>
        <dbReference type="EMBL" id="BBO87580.1"/>
    </source>
</evidence>
<organism evidence="2 3">
    <name type="scientific">Desulfosarcina ovata subsp. ovata</name>
    <dbReference type="NCBI Taxonomy" id="2752305"/>
    <lineage>
        <taxon>Bacteria</taxon>
        <taxon>Pseudomonadati</taxon>
        <taxon>Thermodesulfobacteriota</taxon>
        <taxon>Desulfobacteria</taxon>
        <taxon>Desulfobacterales</taxon>
        <taxon>Desulfosarcinaceae</taxon>
        <taxon>Desulfosarcina</taxon>
    </lineage>
</organism>
<dbReference type="InterPro" id="IPR013022">
    <property type="entry name" value="Xyl_isomerase-like_TIM-brl"/>
</dbReference>
<dbReference type="InterPro" id="IPR036237">
    <property type="entry name" value="Xyl_isomerase-like_sf"/>
</dbReference>
<dbReference type="GO" id="GO:0016853">
    <property type="term" value="F:isomerase activity"/>
    <property type="evidence" value="ECO:0007669"/>
    <property type="project" value="UniProtKB-KW"/>
</dbReference>
<sequence length="294" mass="33211">MFRLGYNTNGFAHHRLADAIAIIGQLEYDCVAITLDHGALDPWDPSLDQQLRDVKRQLDHLGLSCVIETGARFLLNPWEKHEPTLLSDGDGKRFQRMEFLKRVVDIAVELDAAAVSFWSGAKPENVEKDLAWKWLVDGCRQLSNYASDKGMPLGFEPEPGMFIETLTDFKRLKTRVGNSVFQLTLDVGHALITEPISVAECIRQYRADIINIHLEDMKKDRHNHLFFGDGEVDFLSVFQALQEINYSGPVCVELSRHSHQAVETARSAKTFLSEYLQFSISDSDTSSPRCRLGA</sequence>
<dbReference type="PANTHER" id="PTHR12110:SF52">
    <property type="entry name" value="XYLOSE ISOMERASE"/>
    <property type="match status" value="1"/>
</dbReference>
<dbReference type="RefSeq" id="WP_155309024.1">
    <property type="nucleotide sequence ID" value="NZ_AP021879.1"/>
</dbReference>
<proteinExistence type="predicted"/>
<keyword evidence="3" id="KW-1185">Reference proteome</keyword>
<evidence type="ECO:0000259" key="1">
    <source>
        <dbReference type="Pfam" id="PF01261"/>
    </source>
</evidence>
<evidence type="ECO:0000313" key="3">
    <source>
        <dbReference type="Proteomes" id="UP000422108"/>
    </source>
</evidence>
<dbReference type="InterPro" id="IPR050312">
    <property type="entry name" value="IolE/XylAMocC-like"/>
</dbReference>
<protein>
    <submittedName>
        <fullName evidence="2">Xylose isomerase</fullName>
    </submittedName>
</protein>
<dbReference type="Proteomes" id="UP000422108">
    <property type="component" value="Chromosome"/>
</dbReference>
<dbReference type="SUPFAM" id="SSF51658">
    <property type="entry name" value="Xylose isomerase-like"/>
    <property type="match status" value="1"/>
</dbReference>
<dbReference type="Gene3D" id="3.20.20.150">
    <property type="entry name" value="Divalent-metal-dependent TIM barrel enzymes"/>
    <property type="match status" value="1"/>
</dbReference>
<dbReference type="EMBL" id="AP021879">
    <property type="protein sequence ID" value="BBO87580.1"/>
    <property type="molecule type" value="Genomic_DNA"/>
</dbReference>
<keyword evidence="2" id="KW-0413">Isomerase</keyword>
<feature type="domain" description="Xylose isomerase-like TIM barrel" evidence="1">
    <location>
        <begin position="25"/>
        <end position="272"/>
    </location>
</feature>
<dbReference type="AlphaFoldDB" id="A0A5K8A5X6"/>
<gene>
    <name evidence="2" type="ORF">DSCOOX_07600</name>
</gene>